<evidence type="ECO:0000313" key="1">
    <source>
        <dbReference type="EMBL" id="KAF2211884.1"/>
    </source>
</evidence>
<protein>
    <submittedName>
        <fullName evidence="1">Uncharacterized protein</fullName>
    </submittedName>
</protein>
<dbReference type="Proteomes" id="UP000799539">
    <property type="component" value="Unassembled WGS sequence"/>
</dbReference>
<accession>A0A6A6FET3</accession>
<keyword evidence="2" id="KW-1185">Reference proteome</keyword>
<proteinExistence type="predicted"/>
<evidence type="ECO:0000313" key="2">
    <source>
        <dbReference type="Proteomes" id="UP000799539"/>
    </source>
</evidence>
<gene>
    <name evidence="1" type="ORF">CERZMDRAFT_90782</name>
</gene>
<dbReference type="EMBL" id="ML992674">
    <property type="protein sequence ID" value="KAF2211884.1"/>
    <property type="molecule type" value="Genomic_DNA"/>
</dbReference>
<organism evidence="1 2">
    <name type="scientific">Cercospora zeae-maydis SCOH1-5</name>
    <dbReference type="NCBI Taxonomy" id="717836"/>
    <lineage>
        <taxon>Eukaryota</taxon>
        <taxon>Fungi</taxon>
        <taxon>Dikarya</taxon>
        <taxon>Ascomycota</taxon>
        <taxon>Pezizomycotina</taxon>
        <taxon>Dothideomycetes</taxon>
        <taxon>Dothideomycetidae</taxon>
        <taxon>Mycosphaerellales</taxon>
        <taxon>Mycosphaerellaceae</taxon>
        <taxon>Cercospora</taxon>
    </lineage>
</organism>
<name>A0A6A6FET3_9PEZI</name>
<dbReference type="AlphaFoldDB" id="A0A6A6FET3"/>
<sequence>MAGALRQYAALEQGTSLDRMVFRWQRLRVPDRPETTNIKWSDIRGGLPVCSNGPTTFA</sequence>
<reference evidence="1" key="1">
    <citation type="journal article" date="2020" name="Stud. Mycol.">
        <title>101 Dothideomycetes genomes: a test case for predicting lifestyles and emergence of pathogens.</title>
        <authorList>
            <person name="Haridas S."/>
            <person name="Albert R."/>
            <person name="Binder M."/>
            <person name="Bloem J."/>
            <person name="Labutti K."/>
            <person name="Salamov A."/>
            <person name="Andreopoulos B."/>
            <person name="Baker S."/>
            <person name="Barry K."/>
            <person name="Bills G."/>
            <person name="Bluhm B."/>
            <person name="Cannon C."/>
            <person name="Castanera R."/>
            <person name="Culley D."/>
            <person name="Daum C."/>
            <person name="Ezra D."/>
            <person name="Gonzalez J."/>
            <person name="Henrissat B."/>
            <person name="Kuo A."/>
            <person name="Liang C."/>
            <person name="Lipzen A."/>
            <person name="Lutzoni F."/>
            <person name="Magnuson J."/>
            <person name="Mondo S."/>
            <person name="Nolan M."/>
            <person name="Ohm R."/>
            <person name="Pangilinan J."/>
            <person name="Park H.-J."/>
            <person name="Ramirez L."/>
            <person name="Alfaro M."/>
            <person name="Sun H."/>
            <person name="Tritt A."/>
            <person name="Yoshinaga Y."/>
            <person name="Zwiers L.-H."/>
            <person name="Turgeon B."/>
            <person name="Goodwin S."/>
            <person name="Spatafora J."/>
            <person name="Crous P."/>
            <person name="Grigoriev I."/>
        </authorList>
    </citation>
    <scope>NUCLEOTIDE SEQUENCE</scope>
    <source>
        <strain evidence="1">SCOH1-5</strain>
    </source>
</reference>